<dbReference type="AlphaFoldDB" id="A0A9P5PA65"/>
<keyword evidence="2" id="KW-1185">Reference proteome</keyword>
<gene>
    <name evidence="1" type="ORF">BDP27DRAFT_1340167</name>
</gene>
<sequence length="206" mass="22699">MLRINRVDGSPFSVYQAHPSPSTTIPTDSVDVLDEYADSSPISSYEVQRTTRGHVNYSLVHPLSPRSRLYFLSLHYEELCATGLVKGVQGLVNRGLFSREVREHLFLRIRAQLLADSDSLITSSITASDICGLIELAVVSKVMSLLHAPLCNQSAHPVPTSVEQQLYAPTHILSPSGFNALDTFYPDCISALDMLFPPPQDVDTDK</sequence>
<dbReference type="EMBL" id="JADNRY010000260">
    <property type="protein sequence ID" value="KAF9060098.1"/>
    <property type="molecule type" value="Genomic_DNA"/>
</dbReference>
<name>A0A9P5PA65_9AGAR</name>
<reference evidence="1" key="1">
    <citation type="submission" date="2020-11" db="EMBL/GenBank/DDBJ databases">
        <authorList>
            <consortium name="DOE Joint Genome Institute"/>
            <person name="Ahrendt S."/>
            <person name="Riley R."/>
            <person name="Andreopoulos W."/>
            <person name="Labutti K."/>
            <person name="Pangilinan J."/>
            <person name="Ruiz-Duenas F.J."/>
            <person name="Barrasa J.M."/>
            <person name="Sanchez-Garcia M."/>
            <person name="Camarero S."/>
            <person name="Miyauchi S."/>
            <person name="Serrano A."/>
            <person name="Linde D."/>
            <person name="Babiker R."/>
            <person name="Drula E."/>
            <person name="Ayuso-Fernandez I."/>
            <person name="Pacheco R."/>
            <person name="Padilla G."/>
            <person name="Ferreira P."/>
            <person name="Barriuso J."/>
            <person name="Kellner H."/>
            <person name="Castanera R."/>
            <person name="Alfaro M."/>
            <person name="Ramirez L."/>
            <person name="Pisabarro A.G."/>
            <person name="Kuo A."/>
            <person name="Tritt A."/>
            <person name="Lipzen A."/>
            <person name="He G."/>
            <person name="Yan M."/>
            <person name="Ng V."/>
            <person name="Cullen D."/>
            <person name="Martin F."/>
            <person name="Rosso M.-N."/>
            <person name="Henrissat B."/>
            <person name="Hibbett D."/>
            <person name="Martinez A.T."/>
            <person name="Grigoriev I.V."/>
        </authorList>
    </citation>
    <scope>NUCLEOTIDE SEQUENCE</scope>
    <source>
        <strain evidence="1">AH 40177</strain>
    </source>
</reference>
<evidence type="ECO:0000313" key="1">
    <source>
        <dbReference type="EMBL" id="KAF9060098.1"/>
    </source>
</evidence>
<organism evidence="1 2">
    <name type="scientific">Rhodocollybia butyracea</name>
    <dbReference type="NCBI Taxonomy" id="206335"/>
    <lineage>
        <taxon>Eukaryota</taxon>
        <taxon>Fungi</taxon>
        <taxon>Dikarya</taxon>
        <taxon>Basidiomycota</taxon>
        <taxon>Agaricomycotina</taxon>
        <taxon>Agaricomycetes</taxon>
        <taxon>Agaricomycetidae</taxon>
        <taxon>Agaricales</taxon>
        <taxon>Marasmiineae</taxon>
        <taxon>Omphalotaceae</taxon>
        <taxon>Rhodocollybia</taxon>
    </lineage>
</organism>
<evidence type="ECO:0000313" key="2">
    <source>
        <dbReference type="Proteomes" id="UP000772434"/>
    </source>
</evidence>
<protein>
    <submittedName>
        <fullName evidence="1">Uncharacterized protein</fullName>
    </submittedName>
</protein>
<comment type="caution">
    <text evidence="1">The sequence shown here is derived from an EMBL/GenBank/DDBJ whole genome shotgun (WGS) entry which is preliminary data.</text>
</comment>
<accession>A0A9P5PA65</accession>
<dbReference type="Proteomes" id="UP000772434">
    <property type="component" value="Unassembled WGS sequence"/>
</dbReference>
<proteinExistence type="predicted"/>